<dbReference type="AlphaFoldDB" id="A0AAD8HW13"/>
<organism evidence="1 2">
    <name type="scientific">Heracleum sosnowskyi</name>
    <dbReference type="NCBI Taxonomy" id="360622"/>
    <lineage>
        <taxon>Eukaryota</taxon>
        <taxon>Viridiplantae</taxon>
        <taxon>Streptophyta</taxon>
        <taxon>Embryophyta</taxon>
        <taxon>Tracheophyta</taxon>
        <taxon>Spermatophyta</taxon>
        <taxon>Magnoliopsida</taxon>
        <taxon>eudicotyledons</taxon>
        <taxon>Gunneridae</taxon>
        <taxon>Pentapetalae</taxon>
        <taxon>asterids</taxon>
        <taxon>campanulids</taxon>
        <taxon>Apiales</taxon>
        <taxon>Apiaceae</taxon>
        <taxon>Apioideae</taxon>
        <taxon>apioid superclade</taxon>
        <taxon>Tordylieae</taxon>
        <taxon>Tordyliinae</taxon>
        <taxon>Heracleum</taxon>
    </lineage>
</organism>
<sequence>MFYRSIGKYKYLFTGPEASIAELTDFITATQMAKGDDVFYKELPDESKKKRKLYELEVLKKKKREMGTYVAAEDDPIRLPIPMVGYGVPTAEGSIVIHRNLPEAAIGPPYFYYENVALAPKGV</sequence>
<protein>
    <submittedName>
        <fullName evidence="1">Uncharacterized protein</fullName>
    </submittedName>
</protein>
<dbReference type="PANTHER" id="PTHR23068">
    <property type="entry name" value="DNA CYTOSINE-5- -METHYLTRANSFERASE 3-RELATED"/>
    <property type="match status" value="1"/>
</dbReference>
<dbReference type="GO" id="GO:0005634">
    <property type="term" value="C:nucleus"/>
    <property type="evidence" value="ECO:0007669"/>
    <property type="project" value="TreeGrafter"/>
</dbReference>
<comment type="caution">
    <text evidence="1">The sequence shown here is derived from an EMBL/GenBank/DDBJ whole genome shotgun (WGS) entry which is preliminary data.</text>
</comment>
<evidence type="ECO:0000313" key="1">
    <source>
        <dbReference type="EMBL" id="KAK1373829.1"/>
    </source>
</evidence>
<dbReference type="PANTHER" id="PTHR23068:SF25">
    <property type="entry name" value="DNA (CYTOSINE-5)-METHYLTRANSFERASE DRM2"/>
    <property type="match status" value="1"/>
</dbReference>
<dbReference type="Proteomes" id="UP001237642">
    <property type="component" value="Unassembled WGS sequence"/>
</dbReference>
<dbReference type="InterPro" id="IPR050390">
    <property type="entry name" value="C5-Methyltransferase"/>
</dbReference>
<evidence type="ECO:0000313" key="2">
    <source>
        <dbReference type="Proteomes" id="UP001237642"/>
    </source>
</evidence>
<accession>A0AAD8HW13</accession>
<dbReference type="GO" id="GO:0003886">
    <property type="term" value="F:DNA (cytosine-5-)-methyltransferase activity"/>
    <property type="evidence" value="ECO:0007669"/>
    <property type="project" value="TreeGrafter"/>
</dbReference>
<name>A0AAD8HW13_9APIA</name>
<proteinExistence type="predicted"/>
<dbReference type="EMBL" id="JAUIZM010000007">
    <property type="protein sequence ID" value="KAK1373829.1"/>
    <property type="molecule type" value="Genomic_DNA"/>
</dbReference>
<reference evidence="1" key="2">
    <citation type="submission" date="2023-05" db="EMBL/GenBank/DDBJ databases">
        <authorList>
            <person name="Schelkunov M.I."/>
        </authorList>
    </citation>
    <scope>NUCLEOTIDE SEQUENCE</scope>
    <source>
        <strain evidence="1">Hsosn_3</strain>
        <tissue evidence="1">Leaf</tissue>
    </source>
</reference>
<gene>
    <name evidence="1" type="ORF">POM88_030022</name>
</gene>
<reference evidence="1" key="1">
    <citation type="submission" date="2023-02" db="EMBL/GenBank/DDBJ databases">
        <title>Genome of toxic invasive species Heracleum sosnowskyi carries increased number of genes despite the absence of recent whole-genome duplications.</title>
        <authorList>
            <person name="Schelkunov M."/>
            <person name="Shtratnikova V."/>
            <person name="Makarenko M."/>
            <person name="Klepikova A."/>
            <person name="Omelchenko D."/>
            <person name="Novikova G."/>
            <person name="Obukhova E."/>
            <person name="Bogdanov V."/>
            <person name="Penin A."/>
            <person name="Logacheva M."/>
        </authorList>
    </citation>
    <scope>NUCLEOTIDE SEQUENCE</scope>
    <source>
        <strain evidence="1">Hsosn_3</strain>
        <tissue evidence="1">Leaf</tissue>
    </source>
</reference>
<keyword evidence="2" id="KW-1185">Reference proteome</keyword>